<gene>
    <name evidence="1" type="ORF">PYCCODRAFT_1437246</name>
</gene>
<dbReference type="OrthoDB" id="2747263at2759"/>
<accession>A0A1Y2IHQ2</accession>
<keyword evidence="2" id="KW-1185">Reference proteome</keyword>
<feature type="non-terminal residue" evidence="1">
    <location>
        <position position="1"/>
    </location>
</feature>
<sequence length="58" mass="6753">LTDARPSRKIPEKNFTFAHLLSNVACRQWTWCYNMVSHRIPSRPVSLALLRLLSPFRG</sequence>
<name>A0A1Y2IHQ2_TRAC3</name>
<dbReference type="AlphaFoldDB" id="A0A1Y2IHQ2"/>
<protein>
    <submittedName>
        <fullName evidence="1">Uncharacterized protein</fullName>
    </submittedName>
</protein>
<proteinExistence type="predicted"/>
<organism evidence="1 2">
    <name type="scientific">Trametes coccinea (strain BRFM310)</name>
    <name type="common">Pycnoporus coccineus</name>
    <dbReference type="NCBI Taxonomy" id="1353009"/>
    <lineage>
        <taxon>Eukaryota</taxon>
        <taxon>Fungi</taxon>
        <taxon>Dikarya</taxon>
        <taxon>Basidiomycota</taxon>
        <taxon>Agaricomycotina</taxon>
        <taxon>Agaricomycetes</taxon>
        <taxon>Polyporales</taxon>
        <taxon>Polyporaceae</taxon>
        <taxon>Trametes</taxon>
    </lineage>
</organism>
<reference evidence="1 2" key="1">
    <citation type="journal article" date="2015" name="Biotechnol. Biofuels">
        <title>Enhanced degradation of softwood versus hardwood by the white-rot fungus Pycnoporus coccineus.</title>
        <authorList>
            <person name="Couturier M."/>
            <person name="Navarro D."/>
            <person name="Chevret D."/>
            <person name="Henrissat B."/>
            <person name="Piumi F."/>
            <person name="Ruiz-Duenas F.J."/>
            <person name="Martinez A.T."/>
            <person name="Grigoriev I.V."/>
            <person name="Riley R."/>
            <person name="Lipzen A."/>
            <person name="Berrin J.G."/>
            <person name="Master E.R."/>
            <person name="Rosso M.N."/>
        </authorList>
    </citation>
    <scope>NUCLEOTIDE SEQUENCE [LARGE SCALE GENOMIC DNA]</scope>
    <source>
        <strain evidence="1 2">BRFM310</strain>
    </source>
</reference>
<evidence type="ECO:0000313" key="1">
    <source>
        <dbReference type="EMBL" id="OSD00648.1"/>
    </source>
</evidence>
<dbReference type="EMBL" id="KZ084117">
    <property type="protein sequence ID" value="OSD00648.1"/>
    <property type="molecule type" value="Genomic_DNA"/>
</dbReference>
<dbReference type="Proteomes" id="UP000193067">
    <property type="component" value="Unassembled WGS sequence"/>
</dbReference>
<evidence type="ECO:0000313" key="2">
    <source>
        <dbReference type="Proteomes" id="UP000193067"/>
    </source>
</evidence>